<reference evidence="2 3" key="1">
    <citation type="submission" date="2019-01" db="EMBL/GenBank/DDBJ databases">
        <title>Sequencing of cultivated peanut Arachis hypogaea provides insights into genome evolution and oil improvement.</title>
        <authorList>
            <person name="Chen X."/>
        </authorList>
    </citation>
    <scope>NUCLEOTIDE SEQUENCE [LARGE SCALE GENOMIC DNA]</scope>
    <source>
        <strain evidence="3">cv. Fuhuasheng</strain>
        <tissue evidence="2">Leaves</tissue>
    </source>
</reference>
<name>A0A445C9Q7_ARAHY</name>
<sequence>MKYVIDEATMQEMFSIYHESRPHDFVIELYVEFEHLTYGVEEADGDMDWEGYNSKSEDEFEGNYEIDDLNVDGDDVDCINEPDVKEVVNVLASHPFGELSFIRALDLAALSTPEFPEYVTAVVEGPRMIPNPNLRRVCKGRLKITWFLNEMDMREMRAPRRCMLCGTEGHSLSRCSHRGGSSARGNVSTRDG</sequence>
<keyword evidence="3" id="KW-1185">Reference proteome</keyword>
<gene>
    <name evidence="2" type="ORF">Ahy_A07g033504</name>
</gene>
<organism evidence="2 3">
    <name type="scientific">Arachis hypogaea</name>
    <name type="common">Peanut</name>
    <dbReference type="NCBI Taxonomy" id="3818"/>
    <lineage>
        <taxon>Eukaryota</taxon>
        <taxon>Viridiplantae</taxon>
        <taxon>Streptophyta</taxon>
        <taxon>Embryophyta</taxon>
        <taxon>Tracheophyta</taxon>
        <taxon>Spermatophyta</taxon>
        <taxon>Magnoliopsida</taxon>
        <taxon>eudicotyledons</taxon>
        <taxon>Gunneridae</taxon>
        <taxon>Pentapetalae</taxon>
        <taxon>rosids</taxon>
        <taxon>fabids</taxon>
        <taxon>Fabales</taxon>
        <taxon>Fabaceae</taxon>
        <taxon>Papilionoideae</taxon>
        <taxon>50 kb inversion clade</taxon>
        <taxon>dalbergioids sensu lato</taxon>
        <taxon>Dalbergieae</taxon>
        <taxon>Pterocarpus clade</taxon>
        <taxon>Arachis</taxon>
    </lineage>
</organism>
<evidence type="ECO:0000313" key="2">
    <source>
        <dbReference type="EMBL" id="RYR47571.1"/>
    </source>
</evidence>
<evidence type="ECO:0000256" key="1">
    <source>
        <dbReference type="SAM" id="MobiDB-lite"/>
    </source>
</evidence>
<feature type="compositionally biased region" description="Polar residues" evidence="1">
    <location>
        <begin position="183"/>
        <end position="192"/>
    </location>
</feature>
<evidence type="ECO:0000313" key="3">
    <source>
        <dbReference type="Proteomes" id="UP000289738"/>
    </source>
</evidence>
<dbReference type="EMBL" id="SDMP01000007">
    <property type="protein sequence ID" value="RYR47571.1"/>
    <property type="molecule type" value="Genomic_DNA"/>
</dbReference>
<protein>
    <recommendedName>
        <fullName evidence="4">CCHC-type domain-containing protein</fullName>
    </recommendedName>
</protein>
<evidence type="ECO:0008006" key="4">
    <source>
        <dbReference type="Google" id="ProtNLM"/>
    </source>
</evidence>
<dbReference type="Proteomes" id="UP000289738">
    <property type="component" value="Chromosome A07"/>
</dbReference>
<comment type="caution">
    <text evidence="2">The sequence shown here is derived from an EMBL/GenBank/DDBJ whole genome shotgun (WGS) entry which is preliminary data.</text>
</comment>
<proteinExistence type="predicted"/>
<feature type="region of interest" description="Disordered" evidence="1">
    <location>
        <begin position="170"/>
        <end position="192"/>
    </location>
</feature>
<dbReference type="AlphaFoldDB" id="A0A445C9Q7"/>
<accession>A0A445C9Q7</accession>